<dbReference type="PANTHER" id="PTHR16062:SF19">
    <property type="entry name" value="PROTEIN POLYBROMO-1"/>
    <property type="match status" value="1"/>
</dbReference>
<dbReference type="InterPro" id="IPR001487">
    <property type="entry name" value="Bromodomain"/>
</dbReference>
<evidence type="ECO:0000256" key="4">
    <source>
        <dbReference type="ARBA" id="ARBA00023015"/>
    </source>
</evidence>
<dbReference type="GO" id="GO:0006368">
    <property type="term" value="P:transcription elongation by RNA polymerase II"/>
    <property type="evidence" value="ECO:0007669"/>
    <property type="project" value="TreeGrafter"/>
</dbReference>
<feature type="domain" description="Bromo" evidence="10">
    <location>
        <begin position="62"/>
        <end position="137"/>
    </location>
</feature>
<dbReference type="AlphaFoldDB" id="A0A448YIY7"/>
<name>A0A448YIY7_BRENA</name>
<dbReference type="PROSITE" id="PS50014">
    <property type="entry name" value="BROMODOMAIN_2"/>
    <property type="match status" value="2"/>
</dbReference>
<gene>
    <name evidence="11" type="ORF">BRENAR_LOCUS1647</name>
</gene>
<keyword evidence="7" id="KW-0539">Nucleus</keyword>
<feature type="region of interest" description="Disordered" evidence="9">
    <location>
        <begin position="1"/>
        <end position="32"/>
    </location>
</feature>
<sequence length="625" mass="70938">MARKKHPSITLTIHRNDRGDEEGNGETTTSGDLALDNIPRKKLVDFYSSTIEGVINLKDDTSHEYIAGPFLKLPSKKVFPDYYDIVAEPISLNDIKVKTNLRKTKVAEFPSIGQFVDLFRLMSDNAVTYNGSDSLIAKDAKHIYEFVKNQCEEFKKVVEKKPPAEVKEETNDVSRRESSVIDESDYSVELSKVVKSVINYKSSHHKNSTRLALPFMDAVDAREYPDYYTVVKKGMCFNEIEMNLDRGDYQNGRDGVQKFIDDVDLVFKNACLYNAPNSVIYKDAETLQNFFTKRMVKFKTQFWAVRKRGRGRPPSVNATAEIKREDSKKRKVSVIEPAITTGPKRRGRKSKKQKLLEEEMEKYHETAGESGTDNSVFDDYDTSNVSGTVEPPVAALVPAIPSDAPSFIRKHDIEKAEDVEAVDDITAFIKRFTFSSAIKQYSTYTSEVMQYFEHCMIEPAGNSTIGGSTYSITLPADEILGQPLIVLVSLQNKIIDEKHFTELKVNKETMKPQPLTISYDEEDEDGEFVACKFEFKLGVGLNLFEFKLRVPFPLKGRKTEEEKAKDLVAKAAADVDGGRVTRSTYRRTEDSFEESSIEEEEVSEELKNDSQQYFQESVKVWVKVA</sequence>
<evidence type="ECO:0000256" key="3">
    <source>
        <dbReference type="ARBA" id="ARBA00022853"/>
    </source>
</evidence>
<dbReference type="PANTHER" id="PTHR16062">
    <property type="entry name" value="SWI/SNF-RELATED"/>
    <property type="match status" value="1"/>
</dbReference>
<feature type="region of interest" description="Disordered" evidence="9">
    <location>
        <begin position="584"/>
        <end position="608"/>
    </location>
</feature>
<dbReference type="Pfam" id="PF00439">
    <property type="entry name" value="Bromodomain"/>
    <property type="match status" value="2"/>
</dbReference>
<keyword evidence="5 8" id="KW-0103">Bromodomain</keyword>
<keyword evidence="3" id="KW-0156">Chromatin regulator</keyword>
<keyword evidence="2" id="KW-0677">Repeat</keyword>
<organism evidence="11 12">
    <name type="scientific">Brettanomyces naardenensis</name>
    <name type="common">Yeast</name>
    <dbReference type="NCBI Taxonomy" id="13370"/>
    <lineage>
        <taxon>Eukaryota</taxon>
        <taxon>Fungi</taxon>
        <taxon>Dikarya</taxon>
        <taxon>Ascomycota</taxon>
        <taxon>Saccharomycotina</taxon>
        <taxon>Pichiomycetes</taxon>
        <taxon>Pichiales</taxon>
        <taxon>Pichiaceae</taxon>
        <taxon>Brettanomyces</taxon>
    </lineage>
</organism>
<evidence type="ECO:0000256" key="5">
    <source>
        <dbReference type="ARBA" id="ARBA00023117"/>
    </source>
</evidence>
<keyword evidence="4" id="KW-0805">Transcription regulation</keyword>
<keyword evidence="12" id="KW-1185">Reference proteome</keyword>
<reference evidence="11 12" key="1">
    <citation type="submission" date="2018-12" db="EMBL/GenBank/DDBJ databases">
        <authorList>
            <person name="Tiukova I."/>
            <person name="Dainat J."/>
        </authorList>
    </citation>
    <scope>NUCLEOTIDE SEQUENCE [LARGE SCALE GENOMIC DNA]</scope>
</reference>
<evidence type="ECO:0000313" key="11">
    <source>
        <dbReference type="EMBL" id="VEU20912.1"/>
    </source>
</evidence>
<dbReference type="InParanoid" id="A0A448YIY7"/>
<evidence type="ECO:0000313" key="12">
    <source>
        <dbReference type="Proteomes" id="UP000290900"/>
    </source>
</evidence>
<evidence type="ECO:0000259" key="10">
    <source>
        <dbReference type="PROSITE" id="PS50014"/>
    </source>
</evidence>
<feature type="region of interest" description="Disordered" evidence="9">
    <location>
        <begin position="364"/>
        <end position="383"/>
    </location>
</feature>
<evidence type="ECO:0000256" key="8">
    <source>
        <dbReference type="PROSITE-ProRule" id="PRU00035"/>
    </source>
</evidence>
<dbReference type="SUPFAM" id="SSF47370">
    <property type="entry name" value="Bromodomain"/>
    <property type="match status" value="2"/>
</dbReference>
<feature type="domain" description="Bromo" evidence="10">
    <location>
        <begin position="207"/>
        <end position="281"/>
    </location>
</feature>
<dbReference type="InterPro" id="IPR036427">
    <property type="entry name" value="Bromodomain-like_sf"/>
</dbReference>
<evidence type="ECO:0000256" key="1">
    <source>
        <dbReference type="ARBA" id="ARBA00004123"/>
    </source>
</evidence>
<accession>A0A448YIY7</accession>
<dbReference type="GO" id="GO:0016586">
    <property type="term" value="C:RSC-type complex"/>
    <property type="evidence" value="ECO:0007669"/>
    <property type="project" value="InterPro"/>
</dbReference>
<evidence type="ECO:0000256" key="6">
    <source>
        <dbReference type="ARBA" id="ARBA00023163"/>
    </source>
</evidence>
<dbReference type="GO" id="GO:0006338">
    <property type="term" value="P:chromatin remodeling"/>
    <property type="evidence" value="ECO:0007669"/>
    <property type="project" value="InterPro"/>
</dbReference>
<dbReference type="CDD" id="cd04369">
    <property type="entry name" value="Bromodomain"/>
    <property type="match status" value="2"/>
</dbReference>
<keyword evidence="6" id="KW-0804">Transcription</keyword>
<comment type="subcellular location">
    <subcellularLocation>
        <location evidence="1">Nucleus</location>
    </subcellularLocation>
</comment>
<dbReference type="Gene3D" id="1.20.920.10">
    <property type="entry name" value="Bromodomain-like"/>
    <property type="match status" value="2"/>
</dbReference>
<dbReference type="PRINTS" id="PR00503">
    <property type="entry name" value="BROMODOMAIN"/>
</dbReference>
<dbReference type="SMART" id="SM00297">
    <property type="entry name" value="BROMO"/>
    <property type="match status" value="2"/>
</dbReference>
<evidence type="ECO:0000256" key="2">
    <source>
        <dbReference type="ARBA" id="ARBA00022737"/>
    </source>
</evidence>
<protein>
    <submittedName>
        <fullName evidence="11">DEKNAAC101872</fullName>
    </submittedName>
</protein>
<dbReference type="Proteomes" id="UP000290900">
    <property type="component" value="Unassembled WGS sequence"/>
</dbReference>
<dbReference type="InterPro" id="IPR037382">
    <property type="entry name" value="Rsc/polybromo"/>
</dbReference>
<evidence type="ECO:0000256" key="9">
    <source>
        <dbReference type="SAM" id="MobiDB-lite"/>
    </source>
</evidence>
<proteinExistence type="predicted"/>
<feature type="compositionally biased region" description="Acidic residues" evidence="9">
    <location>
        <begin position="591"/>
        <end position="603"/>
    </location>
</feature>
<dbReference type="EMBL" id="CAACVR010000008">
    <property type="protein sequence ID" value="VEU20912.1"/>
    <property type="molecule type" value="Genomic_DNA"/>
</dbReference>
<evidence type="ECO:0000256" key="7">
    <source>
        <dbReference type="ARBA" id="ARBA00023242"/>
    </source>
</evidence>
<dbReference type="OrthoDB" id="1742084at2759"/>
<dbReference type="GO" id="GO:0003682">
    <property type="term" value="F:chromatin binding"/>
    <property type="evidence" value="ECO:0007669"/>
    <property type="project" value="TreeGrafter"/>
</dbReference>
<dbReference type="STRING" id="13370.A0A448YIY7"/>